<evidence type="ECO:0000256" key="2">
    <source>
        <dbReference type="ARBA" id="ARBA00022448"/>
    </source>
</evidence>
<feature type="compositionally biased region" description="Basic and acidic residues" evidence="8">
    <location>
        <begin position="1"/>
        <end position="16"/>
    </location>
</feature>
<dbReference type="PANTHER" id="PTHR30193:SF37">
    <property type="entry name" value="INNER MEMBRANE ABC TRANSPORTER PERMEASE PROTEIN YCJO"/>
    <property type="match status" value="1"/>
</dbReference>
<feature type="transmembrane region" description="Helical" evidence="7">
    <location>
        <begin position="135"/>
        <end position="155"/>
    </location>
</feature>
<comment type="subcellular location">
    <subcellularLocation>
        <location evidence="1 7">Cell membrane</location>
        <topology evidence="1 7">Multi-pass membrane protein</topology>
    </subcellularLocation>
</comment>
<dbReference type="InterPro" id="IPR051393">
    <property type="entry name" value="ABC_transporter_permease"/>
</dbReference>
<keyword evidence="11" id="KW-1185">Reference proteome</keyword>
<evidence type="ECO:0000313" key="11">
    <source>
        <dbReference type="Proteomes" id="UP000198970"/>
    </source>
</evidence>
<feature type="transmembrane region" description="Helical" evidence="7">
    <location>
        <begin position="36"/>
        <end position="60"/>
    </location>
</feature>
<evidence type="ECO:0000256" key="1">
    <source>
        <dbReference type="ARBA" id="ARBA00004651"/>
    </source>
</evidence>
<dbReference type="PROSITE" id="PS50928">
    <property type="entry name" value="ABC_TM1"/>
    <property type="match status" value="1"/>
</dbReference>
<protein>
    <submittedName>
        <fullName evidence="10">Raffinose/stachyose/melibiose transport system permease protein</fullName>
    </submittedName>
</protein>
<evidence type="ECO:0000256" key="3">
    <source>
        <dbReference type="ARBA" id="ARBA00022475"/>
    </source>
</evidence>
<keyword evidence="6 7" id="KW-0472">Membrane</keyword>
<dbReference type="Proteomes" id="UP000198970">
    <property type="component" value="Chromosome I"/>
</dbReference>
<feature type="transmembrane region" description="Helical" evidence="7">
    <location>
        <begin position="232"/>
        <end position="253"/>
    </location>
</feature>
<keyword evidence="5 7" id="KW-1133">Transmembrane helix</keyword>
<accession>A0ABY1CHG2</accession>
<reference evidence="10 11" key="1">
    <citation type="submission" date="2016-10" db="EMBL/GenBank/DDBJ databases">
        <authorList>
            <person name="Varghese N."/>
            <person name="Submissions S."/>
        </authorList>
    </citation>
    <scope>NUCLEOTIDE SEQUENCE [LARGE SCALE GENOMIC DNA]</scope>
    <source>
        <strain evidence="10 11">ATCC 19403</strain>
    </source>
</reference>
<dbReference type="RefSeq" id="WP_242941315.1">
    <property type="nucleotide sequence ID" value="NZ_LT630003.1"/>
</dbReference>
<keyword evidence="4 7" id="KW-0812">Transmembrane</keyword>
<dbReference type="SUPFAM" id="SSF161098">
    <property type="entry name" value="MetI-like"/>
    <property type="match status" value="1"/>
</dbReference>
<feature type="region of interest" description="Disordered" evidence="8">
    <location>
        <begin position="1"/>
        <end position="25"/>
    </location>
</feature>
<keyword evidence="2 7" id="KW-0813">Transport</keyword>
<evidence type="ECO:0000256" key="5">
    <source>
        <dbReference type="ARBA" id="ARBA00022989"/>
    </source>
</evidence>
<proteinExistence type="inferred from homology"/>
<dbReference type="PANTHER" id="PTHR30193">
    <property type="entry name" value="ABC TRANSPORTER PERMEASE PROTEIN"/>
    <property type="match status" value="1"/>
</dbReference>
<feature type="domain" description="ABC transmembrane type-1" evidence="9">
    <location>
        <begin position="98"/>
        <end position="309"/>
    </location>
</feature>
<evidence type="ECO:0000256" key="4">
    <source>
        <dbReference type="ARBA" id="ARBA00022692"/>
    </source>
</evidence>
<dbReference type="InterPro" id="IPR000515">
    <property type="entry name" value="MetI-like"/>
</dbReference>
<evidence type="ECO:0000256" key="8">
    <source>
        <dbReference type="SAM" id="MobiDB-lite"/>
    </source>
</evidence>
<name>A0ABY1CHG2_9FIRM</name>
<dbReference type="EMBL" id="LT630003">
    <property type="protein sequence ID" value="SEU04979.1"/>
    <property type="molecule type" value="Genomic_DNA"/>
</dbReference>
<sequence length="320" mass="35921">MADPEKLNPQFEKPEPDGNGNPGGMKVKNKEKAKDLLIFALFVFPAVAFVLFSTDVPFLMNLYYSVFDWNGISKDMKFVGLQNFVNIFSNDALFWKSAAFTLKFSVFFVVAVNIISLTVALVMAEEKKSRGVGRAFYYIPYIISLTAISLIWKFILGPGFEALYQATGWEVFHWSWLGSSKLAFFVVVIMTVWQNLGFYMVNYIAGIISVPRELIEAAKIDGANKFQVLRRVTIPLIMPAVSICMLTSLTFSFKLFDVIMVFTKGGPANSTISVAYNIYKEAFFNNRYGMATAKSLVFVVFVLLITAVQLKVTKGKEIEA</sequence>
<evidence type="ECO:0000256" key="7">
    <source>
        <dbReference type="RuleBase" id="RU363032"/>
    </source>
</evidence>
<feature type="transmembrane region" description="Helical" evidence="7">
    <location>
        <begin position="182"/>
        <end position="211"/>
    </location>
</feature>
<dbReference type="Pfam" id="PF00528">
    <property type="entry name" value="BPD_transp_1"/>
    <property type="match status" value="1"/>
</dbReference>
<dbReference type="InterPro" id="IPR035906">
    <property type="entry name" value="MetI-like_sf"/>
</dbReference>
<dbReference type="CDD" id="cd06261">
    <property type="entry name" value="TM_PBP2"/>
    <property type="match status" value="1"/>
</dbReference>
<evidence type="ECO:0000256" key="6">
    <source>
        <dbReference type="ARBA" id="ARBA00023136"/>
    </source>
</evidence>
<feature type="transmembrane region" description="Helical" evidence="7">
    <location>
        <begin position="104"/>
        <end position="123"/>
    </location>
</feature>
<dbReference type="Gene3D" id="1.10.3720.10">
    <property type="entry name" value="MetI-like"/>
    <property type="match status" value="1"/>
</dbReference>
<comment type="similarity">
    <text evidence="7">Belongs to the binding-protein-dependent transport system permease family.</text>
</comment>
<feature type="transmembrane region" description="Helical" evidence="7">
    <location>
        <begin position="288"/>
        <end position="308"/>
    </location>
</feature>
<keyword evidence="3" id="KW-1003">Cell membrane</keyword>
<evidence type="ECO:0000259" key="9">
    <source>
        <dbReference type="PROSITE" id="PS50928"/>
    </source>
</evidence>
<evidence type="ECO:0000313" key="10">
    <source>
        <dbReference type="EMBL" id="SEU04979.1"/>
    </source>
</evidence>
<organism evidence="10 11">
    <name type="scientific">Lacrimispora sphenoides JCM 1415</name>
    <dbReference type="NCBI Taxonomy" id="1297793"/>
    <lineage>
        <taxon>Bacteria</taxon>
        <taxon>Bacillati</taxon>
        <taxon>Bacillota</taxon>
        <taxon>Clostridia</taxon>
        <taxon>Lachnospirales</taxon>
        <taxon>Lachnospiraceae</taxon>
        <taxon>Lacrimispora</taxon>
    </lineage>
</organism>
<gene>
    <name evidence="10" type="ORF">SAMN02745906_4374</name>
</gene>